<dbReference type="EMBL" id="CP014687">
    <property type="protein sequence ID" value="AQT04155.1"/>
    <property type="molecule type" value="Genomic_DNA"/>
</dbReference>
<dbReference type="KEGG" id="aper:A0U91_03110"/>
<protein>
    <submittedName>
        <fullName evidence="2">Uncharacterized protein</fullName>
    </submittedName>
</protein>
<proteinExistence type="predicted"/>
<organism evidence="2 3">
    <name type="scientific">Acetobacter persici</name>
    <dbReference type="NCBI Taxonomy" id="1076596"/>
    <lineage>
        <taxon>Bacteria</taxon>
        <taxon>Pseudomonadati</taxon>
        <taxon>Pseudomonadota</taxon>
        <taxon>Alphaproteobacteria</taxon>
        <taxon>Acetobacterales</taxon>
        <taxon>Acetobacteraceae</taxon>
        <taxon>Acetobacter</taxon>
    </lineage>
</organism>
<dbReference type="AlphaFoldDB" id="A0A1U9LCG5"/>
<evidence type="ECO:0000256" key="1">
    <source>
        <dbReference type="SAM" id="Phobius"/>
    </source>
</evidence>
<dbReference type="RefSeq" id="WP_077930071.1">
    <property type="nucleotide sequence ID" value="NZ_CP014687.1"/>
</dbReference>
<dbReference type="STRING" id="1076596.A0U91_03110"/>
<evidence type="ECO:0000313" key="2">
    <source>
        <dbReference type="EMBL" id="AQT04155.1"/>
    </source>
</evidence>
<keyword evidence="1" id="KW-0812">Transmembrane</keyword>
<sequence>MHSRPFQFTAYAQNKGAESEGQVQSVRDWMLTDAFWRWAWCVSLIMAMLAGVACYEWWDDIVRVWPAAARLYLPG</sequence>
<gene>
    <name evidence="2" type="ORF">A0U91_03110</name>
</gene>
<keyword evidence="1" id="KW-1133">Transmembrane helix</keyword>
<keyword evidence="1" id="KW-0472">Membrane</keyword>
<name>A0A1U9LCG5_9PROT</name>
<accession>A0A1U9LCG5</accession>
<evidence type="ECO:0000313" key="3">
    <source>
        <dbReference type="Proteomes" id="UP000189055"/>
    </source>
</evidence>
<dbReference type="Proteomes" id="UP000189055">
    <property type="component" value="Chromosome"/>
</dbReference>
<reference evidence="2 3" key="1">
    <citation type="submission" date="2016-03" db="EMBL/GenBank/DDBJ databases">
        <title>Acetic acid bacteria sequencing.</title>
        <authorList>
            <person name="Brandt J."/>
            <person name="Jakob F."/>
            <person name="Vogel R.F."/>
        </authorList>
    </citation>
    <scope>NUCLEOTIDE SEQUENCE [LARGE SCALE GENOMIC DNA]</scope>
    <source>
        <strain evidence="2 3">TMW2.1084</strain>
    </source>
</reference>
<feature type="transmembrane region" description="Helical" evidence="1">
    <location>
        <begin position="35"/>
        <end position="55"/>
    </location>
</feature>